<dbReference type="CDD" id="cd05254">
    <property type="entry name" value="dTDP_HR_like_SDR_e"/>
    <property type="match status" value="1"/>
</dbReference>
<evidence type="ECO:0000313" key="9">
    <source>
        <dbReference type="Proteomes" id="UP000196536"/>
    </source>
</evidence>
<dbReference type="RefSeq" id="WP_087621048.1">
    <property type="nucleotide sequence ID" value="NZ_NEXX01000004.1"/>
</dbReference>
<organism evidence="8 9">
    <name type="scientific">Acinetobacter populi</name>
    <dbReference type="NCBI Taxonomy" id="1582270"/>
    <lineage>
        <taxon>Bacteria</taxon>
        <taxon>Pseudomonadati</taxon>
        <taxon>Pseudomonadota</taxon>
        <taxon>Gammaproteobacteria</taxon>
        <taxon>Moraxellales</taxon>
        <taxon>Moraxellaceae</taxon>
        <taxon>Acinetobacter</taxon>
    </lineage>
</organism>
<dbReference type="InterPro" id="IPR036291">
    <property type="entry name" value="NAD(P)-bd_dom_sf"/>
</dbReference>
<dbReference type="GO" id="GO:0019305">
    <property type="term" value="P:dTDP-rhamnose biosynthetic process"/>
    <property type="evidence" value="ECO:0007669"/>
    <property type="project" value="UniProtKB-UniPathway"/>
</dbReference>
<keyword evidence="6" id="KW-0521">NADP</keyword>
<evidence type="ECO:0000256" key="3">
    <source>
        <dbReference type="ARBA" id="ARBA00012929"/>
    </source>
</evidence>
<evidence type="ECO:0000313" key="8">
    <source>
        <dbReference type="EMBL" id="OUY06693.1"/>
    </source>
</evidence>
<keyword evidence="6" id="KW-0560">Oxidoreductase</keyword>
<dbReference type="InterPro" id="IPR029903">
    <property type="entry name" value="RmlD-like-bd"/>
</dbReference>
<gene>
    <name evidence="8" type="ORF">CAP51_12240</name>
</gene>
<dbReference type="UniPathway" id="UPA00281"/>
<comment type="cofactor">
    <cofactor evidence="6">
        <name>Mg(2+)</name>
        <dbReference type="ChEBI" id="CHEBI:18420"/>
    </cofactor>
    <text evidence="6">Binds 1 Mg(2+) ion per monomer.</text>
</comment>
<feature type="domain" description="RmlD-like substrate binding" evidence="7">
    <location>
        <begin position="1"/>
        <end position="300"/>
    </location>
</feature>
<dbReference type="GO" id="GO:0009243">
    <property type="term" value="P:O antigen biosynthetic process"/>
    <property type="evidence" value="ECO:0007669"/>
    <property type="project" value="UniProtKB-UniPathway"/>
</dbReference>
<dbReference type="EC" id="1.1.1.133" evidence="3 6"/>
<dbReference type="Gene3D" id="3.90.25.10">
    <property type="entry name" value="UDP-galactose 4-epimerase, domain 1"/>
    <property type="match status" value="1"/>
</dbReference>
<evidence type="ECO:0000256" key="6">
    <source>
        <dbReference type="RuleBase" id="RU364082"/>
    </source>
</evidence>
<evidence type="ECO:0000256" key="1">
    <source>
        <dbReference type="ARBA" id="ARBA00004781"/>
    </source>
</evidence>
<dbReference type="AlphaFoldDB" id="A0A1Z9YWY0"/>
<comment type="pathway">
    <text evidence="1 6">Carbohydrate biosynthesis; dTDP-L-rhamnose biosynthesis.</text>
</comment>
<evidence type="ECO:0000256" key="4">
    <source>
        <dbReference type="ARBA" id="ARBA00017099"/>
    </source>
</evidence>
<comment type="catalytic activity">
    <reaction evidence="5 6">
        <text>dTDP-beta-L-rhamnose + NADP(+) = dTDP-4-dehydro-beta-L-rhamnose + NADPH + H(+)</text>
        <dbReference type="Rhea" id="RHEA:21796"/>
        <dbReference type="ChEBI" id="CHEBI:15378"/>
        <dbReference type="ChEBI" id="CHEBI:57510"/>
        <dbReference type="ChEBI" id="CHEBI:57783"/>
        <dbReference type="ChEBI" id="CHEBI:58349"/>
        <dbReference type="ChEBI" id="CHEBI:62830"/>
        <dbReference type="EC" id="1.1.1.133"/>
    </reaction>
</comment>
<name>A0A1Z9YWY0_9GAMM</name>
<dbReference type="GO" id="GO:0008831">
    <property type="term" value="F:dTDP-4-dehydrorhamnose reductase activity"/>
    <property type="evidence" value="ECO:0007669"/>
    <property type="project" value="UniProtKB-EC"/>
</dbReference>
<dbReference type="OrthoDB" id="9803892at2"/>
<evidence type="ECO:0000256" key="2">
    <source>
        <dbReference type="ARBA" id="ARBA00010944"/>
    </source>
</evidence>
<reference evidence="8 9" key="1">
    <citation type="submission" date="2017-05" db="EMBL/GenBank/DDBJ databases">
        <title>Acinetobacter populi ANC 5415 (= PBJ7), whole genome shotgun sequencing project.</title>
        <authorList>
            <person name="Nemec A."/>
            <person name="Radolfova-Krizova L."/>
        </authorList>
    </citation>
    <scope>NUCLEOTIDE SEQUENCE [LARGE SCALE GENOMIC DNA]</scope>
    <source>
        <strain evidence="8 9">PBJ7</strain>
    </source>
</reference>
<dbReference type="NCBIfam" id="TIGR01214">
    <property type="entry name" value="rmlD"/>
    <property type="match status" value="1"/>
</dbReference>
<dbReference type="EMBL" id="NEXX01000004">
    <property type="protein sequence ID" value="OUY06693.1"/>
    <property type="molecule type" value="Genomic_DNA"/>
</dbReference>
<dbReference type="PANTHER" id="PTHR10491">
    <property type="entry name" value="DTDP-4-DEHYDRORHAMNOSE REDUCTASE"/>
    <property type="match status" value="1"/>
</dbReference>
<dbReference type="NCBIfam" id="NF007440">
    <property type="entry name" value="PRK09987.1"/>
    <property type="match status" value="1"/>
</dbReference>
<evidence type="ECO:0000256" key="5">
    <source>
        <dbReference type="ARBA" id="ARBA00048200"/>
    </source>
</evidence>
<dbReference type="SUPFAM" id="SSF51735">
    <property type="entry name" value="NAD(P)-binding Rossmann-fold domains"/>
    <property type="match status" value="1"/>
</dbReference>
<comment type="caution">
    <text evidence="8">The sequence shown here is derived from an EMBL/GenBank/DDBJ whole genome shotgun (WGS) entry which is preliminary data.</text>
</comment>
<dbReference type="GO" id="GO:0005829">
    <property type="term" value="C:cytosol"/>
    <property type="evidence" value="ECO:0007669"/>
    <property type="project" value="TreeGrafter"/>
</dbReference>
<accession>A0A1Z9YWY0</accession>
<dbReference type="Gene3D" id="3.40.50.720">
    <property type="entry name" value="NAD(P)-binding Rossmann-like Domain"/>
    <property type="match status" value="1"/>
</dbReference>
<dbReference type="UniPathway" id="UPA00124"/>
<comment type="function">
    <text evidence="6">Catalyzes the reduction of dTDP-6-deoxy-L-lyxo-4-hexulose to yield dTDP-L-rhamnose.</text>
</comment>
<dbReference type="InterPro" id="IPR005913">
    <property type="entry name" value="dTDP_dehydrorham_reduct"/>
</dbReference>
<sequence length="303" mass="33295">MKILLLGKNGQVGWELQRSLQPLGEVVALDRQLDGKKQWSGDVANFAAITTVIEQFQPDVVVNATAYTAVDKAESESTQANLINHLAVKHLAEQCKAIDALLIHYSTDYVFGGQGAAAWHEDDSTAPINIYGQTKRDGEIALEQSGAKFINFRTSWVYAARGHNFIKTMLKLAQSKDELSVIDDQIGAPTGAALIADITAQAIAAYVPHEAAQQHKLHGHYHLVASGETSWFAYAQYIFAIARAKGLDLQIKKLHPIVTTAYPTPAKRPLNSRLNTDKLQCNFKLHLPHWTSGVEHVLGEIIL</sequence>
<dbReference type="Pfam" id="PF04321">
    <property type="entry name" value="RmlD_sub_bind"/>
    <property type="match status" value="1"/>
</dbReference>
<dbReference type="Proteomes" id="UP000196536">
    <property type="component" value="Unassembled WGS sequence"/>
</dbReference>
<comment type="similarity">
    <text evidence="2 6">Belongs to the dTDP-4-dehydrorhamnose reductase family.</text>
</comment>
<protein>
    <recommendedName>
        <fullName evidence="4 6">dTDP-4-dehydrorhamnose reductase</fullName>
        <ecNumber evidence="3 6">1.1.1.133</ecNumber>
    </recommendedName>
</protein>
<evidence type="ECO:0000259" key="7">
    <source>
        <dbReference type="Pfam" id="PF04321"/>
    </source>
</evidence>
<dbReference type="PANTHER" id="PTHR10491:SF4">
    <property type="entry name" value="METHIONINE ADENOSYLTRANSFERASE 2 SUBUNIT BETA"/>
    <property type="match status" value="1"/>
</dbReference>
<keyword evidence="9" id="KW-1185">Reference proteome</keyword>
<proteinExistence type="inferred from homology"/>